<dbReference type="EMBL" id="DAKRPA010000112">
    <property type="protein sequence ID" value="DAZ98220.1"/>
    <property type="molecule type" value="Genomic_DNA"/>
</dbReference>
<dbReference type="Gene3D" id="3.80.10.10">
    <property type="entry name" value="Ribonuclease Inhibitor"/>
    <property type="match status" value="1"/>
</dbReference>
<name>A0AAV2YVQ4_9STRA</name>
<feature type="transmembrane region" description="Helical" evidence="1">
    <location>
        <begin position="241"/>
        <end position="260"/>
    </location>
</feature>
<feature type="transmembrane region" description="Helical" evidence="1">
    <location>
        <begin position="64"/>
        <end position="83"/>
    </location>
</feature>
<evidence type="ECO:0000313" key="3">
    <source>
        <dbReference type="Proteomes" id="UP001146120"/>
    </source>
</evidence>
<feature type="transmembrane region" description="Helical" evidence="1">
    <location>
        <begin position="360"/>
        <end position="377"/>
    </location>
</feature>
<accession>A0AAV2YVQ4</accession>
<evidence type="ECO:0000313" key="2">
    <source>
        <dbReference type="EMBL" id="DAZ98220.1"/>
    </source>
</evidence>
<feature type="transmembrane region" description="Helical" evidence="1">
    <location>
        <begin position="202"/>
        <end position="221"/>
    </location>
</feature>
<sequence>MANKSDATLYVSSRTFAGCWMAAFMAHSICASFLFGLTGLYYFMCHPLLTYYNKLLHSSLGFRLRVVGFGFTLIGIGHVLEMAKMVRESIRMGEWAFEAAPDPSRLHPAELHVPASVTSAGRTEDSSSTTGVVAKSPSTASPWRRVVRTLKMWKTRVFDRRHGLLGVENERLYDVYAVRELLEAASQTLQMYNCSQLIAQPWINNMFLVLMVANCWSTPLLQHVLHRSPEALRVLCLTTDFVLDAGLNMLIPLVIFVPFWQSFNNQLYQFKLDDMIDPQFFVNMIRENRMVFAMSAIDFISKLIPQHGLLKELKAIKRLIAKQPSFSMAGSDDTKAQEMYTKSTAEPPQSKVGISKMRRLLQGIFIIWGIVILVIHVRAATMAQQDHVGACQQPLRPWFATRFACSSFEFNCYTMGQVDTVRGEDLLGLDSNSLAALVISHCPALVMPPEIQRFTNLLRLLVYNSTVVSWEREAALTNAVHKELSCILIVRVNMTGLPPGLLEPLPATLQDIQISKSNLSSLPSDLHLHWSARSVVFLEYCEFHEFPPALLQLEVDTLSLIGNHLEAPMPSFKSYPYAFLSFAVSGNSNFTAWPDAGAIGDLSRLRILSFEDTGVTELPAWMLTDAFRSQTQVFAAGTPFCEDSAKAATFPVACTQRDPLRNGRYPLDITTRRMALPS</sequence>
<keyword evidence="1" id="KW-0472">Membrane</keyword>
<evidence type="ECO:0008006" key="4">
    <source>
        <dbReference type="Google" id="ProtNLM"/>
    </source>
</evidence>
<reference evidence="2" key="1">
    <citation type="submission" date="2022-11" db="EMBL/GenBank/DDBJ databases">
        <authorList>
            <person name="Morgan W.R."/>
            <person name="Tartar A."/>
        </authorList>
    </citation>
    <scope>NUCLEOTIDE SEQUENCE</scope>
    <source>
        <strain evidence="2">ARSEF 373</strain>
    </source>
</reference>
<gene>
    <name evidence="2" type="ORF">N0F65_011688</name>
</gene>
<organism evidence="2 3">
    <name type="scientific">Lagenidium giganteum</name>
    <dbReference type="NCBI Taxonomy" id="4803"/>
    <lineage>
        <taxon>Eukaryota</taxon>
        <taxon>Sar</taxon>
        <taxon>Stramenopiles</taxon>
        <taxon>Oomycota</taxon>
        <taxon>Peronosporomycetes</taxon>
        <taxon>Pythiales</taxon>
        <taxon>Pythiaceae</taxon>
    </lineage>
</organism>
<dbReference type="SUPFAM" id="SSF52058">
    <property type="entry name" value="L domain-like"/>
    <property type="match status" value="1"/>
</dbReference>
<keyword evidence="1" id="KW-0812">Transmembrane</keyword>
<dbReference type="Proteomes" id="UP001146120">
    <property type="component" value="Unassembled WGS sequence"/>
</dbReference>
<dbReference type="AlphaFoldDB" id="A0AAV2YVQ4"/>
<evidence type="ECO:0000256" key="1">
    <source>
        <dbReference type="SAM" id="Phobius"/>
    </source>
</evidence>
<reference evidence="2" key="2">
    <citation type="journal article" date="2023" name="Microbiol Resour">
        <title>Decontamination and Annotation of the Draft Genome Sequence of the Oomycete Lagenidium giganteum ARSEF 373.</title>
        <authorList>
            <person name="Morgan W.R."/>
            <person name="Tartar A."/>
        </authorList>
    </citation>
    <scope>NUCLEOTIDE SEQUENCE</scope>
    <source>
        <strain evidence="2">ARSEF 373</strain>
    </source>
</reference>
<keyword evidence="3" id="KW-1185">Reference proteome</keyword>
<feature type="transmembrane region" description="Helical" evidence="1">
    <location>
        <begin position="20"/>
        <end position="44"/>
    </location>
</feature>
<proteinExistence type="predicted"/>
<keyword evidence="1" id="KW-1133">Transmembrane helix</keyword>
<comment type="caution">
    <text evidence="2">The sequence shown here is derived from an EMBL/GenBank/DDBJ whole genome shotgun (WGS) entry which is preliminary data.</text>
</comment>
<protein>
    <recommendedName>
        <fullName evidence="4">Leucine-rich repeat domain, L domain-like</fullName>
    </recommendedName>
</protein>
<dbReference type="InterPro" id="IPR032675">
    <property type="entry name" value="LRR_dom_sf"/>
</dbReference>